<keyword evidence="1 7" id="KW-0853">WD repeat</keyword>
<evidence type="ECO:0000256" key="2">
    <source>
        <dbReference type="ARBA" id="ARBA00022723"/>
    </source>
</evidence>
<dbReference type="Gene3D" id="3.30.40.10">
    <property type="entry name" value="Zinc/RING finger domain, C3HC4 (zinc finger)"/>
    <property type="match status" value="1"/>
</dbReference>
<dbReference type="AlphaFoldDB" id="A0A367JDT7"/>
<evidence type="ECO:0000256" key="4">
    <source>
        <dbReference type="ARBA" id="ARBA00022771"/>
    </source>
</evidence>
<dbReference type="GO" id="GO:0061630">
    <property type="term" value="F:ubiquitin protein ligase activity"/>
    <property type="evidence" value="ECO:0007669"/>
    <property type="project" value="InterPro"/>
</dbReference>
<evidence type="ECO:0000256" key="1">
    <source>
        <dbReference type="ARBA" id="ARBA00022574"/>
    </source>
</evidence>
<organism evidence="10 11">
    <name type="scientific">Rhizopus stolonifer</name>
    <name type="common">Rhizopus nigricans</name>
    <dbReference type="NCBI Taxonomy" id="4846"/>
    <lineage>
        <taxon>Eukaryota</taxon>
        <taxon>Fungi</taxon>
        <taxon>Fungi incertae sedis</taxon>
        <taxon>Mucoromycota</taxon>
        <taxon>Mucoromycotina</taxon>
        <taxon>Mucoromycetes</taxon>
        <taxon>Mucorales</taxon>
        <taxon>Mucorineae</taxon>
        <taxon>Rhizopodaceae</taxon>
        <taxon>Rhizopus</taxon>
    </lineage>
</organism>
<keyword evidence="3" id="KW-0677">Repeat</keyword>
<keyword evidence="5" id="KW-0862">Zinc</keyword>
<dbReference type="InterPro" id="IPR042755">
    <property type="entry name" value="COP1"/>
</dbReference>
<dbReference type="InterPro" id="IPR036322">
    <property type="entry name" value="WD40_repeat_dom_sf"/>
</dbReference>
<dbReference type="SUPFAM" id="SSF57850">
    <property type="entry name" value="RING/U-box"/>
    <property type="match status" value="1"/>
</dbReference>
<dbReference type="InterPro" id="IPR001680">
    <property type="entry name" value="WD40_rpt"/>
</dbReference>
<dbReference type="InterPro" id="IPR017907">
    <property type="entry name" value="Znf_RING_CS"/>
</dbReference>
<dbReference type="SMART" id="SM00320">
    <property type="entry name" value="WD40"/>
    <property type="match status" value="7"/>
</dbReference>
<keyword evidence="2" id="KW-0479">Metal-binding</keyword>
<feature type="domain" description="RING-type" evidence="9">
    <location>
        <begin position="13"/>
        <end position="51"/>
    </location>
</feature>
<accession>A0A367JDT7</accession>
<dbReference type="Proteomes" id="UP000253551">
    <property type="component" value="Unassembled WGS sequence"/>
</dbReference>
<dbReference type="PROSITE" id="PS50089">
    <property type="entry name" value="ZF_RING_2"/>
    <property type="match status" value="1"/>
</dbReference>
<evidence type="ECO:0000259" key="9">
    <source>
        <dbReference type="PROSITE" id="PS50089"/>
    </source>
</evidence>
<sequence length="579" mass="65539">YSGSESIDNELTCILCTHIMNEAYATACGHSFCYECLNEHVKYEKDCPSCHTTLSTTQIYPNFQLNRLAEIKKQVKGEHLPTFKTQNDRLDELVTSINSDRASIISSLAHTLSYSDIQKLLEITLEAKKSIEQHEDIEIKFDLLDVFLAKLKSRNDMDMNTNRDTDQQNSEDQSTEGADWNTMSFARSEHHNVDIHALNTSSLSARVDKRFGDLKDLYYTQLSPNAVADMNEDERLTKLESFSSTLYEMTRYGSLDLKDTIHYADTSNVTSIVSSIEFDRDDEFFAVGGILKDIKIFDFKLTNQGPGINKSSMHCPLLRIGCDHKISCLSWSSYIKSQITSSDYQGVINVWDITTGRKMLSFGEHRRRAWSVDTSLTNPNLLASGSDDTTVKVWSVNSPNSLFTLQHKGNICCAKFSPNNSNYLAVGSADHDMFCYDLRFPATPLHVYQGHQKAVSYVRWMNGNELISASTDNSLKIWNRESTECLRTFKGHLNEKNFVGLSVIDDWIACGSETNTVHTYHKYSRTPVAQYKFPLKDLAGKPGVENDPTFFVSSVCWKKDRSKLLAANSKGIIRVLQLK</sequence>
<dbReference type="Pfam" id="PF13923">
    <property type="entry name" value="zf-C3HC4_2"/>
    <property type="match status" value="1"/>
</dbReference>
<evidence type="ECO:0000313" key="10">
    <source>
        <dbReference type="EMBL" id="RCH88080.1"/>
    </source>
</evidence>
<evidence type="ECO:0000256" key="6">
    <source>
        <dbReference type="PROSITE-ProRule" id="PRU00175"/>
    </source>
</evidence>
<dbReference type="SMART" id="SM00184">
    <property type="entry name" value="RING"/>
    <property type="match status" value="1"/>
</dbReference>
<feature type="region of interest" description="Disordered" evidence="8">
    <location>
        <begin position="157"/>
        <end position="177"/>
    </location>
</feature>
<dbReference type="GO" id="GO:0008270">
    <property type="term" value="F:zinc ion binding"/>
    <property type="evidence" value="ECO:0007669"/>
    <property type="project" value="UniProtKB-KW"/>
</dbReference>
<dbReference type="EMBL" id="PJQM01003591">
    <property type="protein sequence ID" value="RCH88080.1"/>
    <property type="molecule type" value="Genomic_DNA"/>
</dbReference>
<keyword evidence="11" id="KW-1185">Reference proteome</keyword>
<evidence type="ECO:0000256" key="7">
    <source>
        <dbReference type="PROSITE-ProRule" id="PRU00221"/>
    </source>
</evidence>
<gene>
    <name evidence="10" type="primary">COP1_2</name>
    <name evidence="10" type="ORF">CU098_006140</name>
</gene>
<proteinExistence type="predicted"/>
<dbReference type="STRING" id="4846.A0A367JDT7"/>
<dbReference type="PRINTS" id="PR00320">
    <property type="entry name" value="GPROTEINBRPT"/>
</dbReference>
<evidence type="ECO:0000313" key="11">
    <source>
        <dbReference type="Proteomes" id="UP000253551"/>
    </source>
</evidence>
<feature type="compositionally biased region" description="Polar residues" evidence="8">
    <location>
        <begin position="167"/>
        <end position="177"/>
    </location>
</feature>
<dbReference type="OrthoDB" id="273771at2759"/>
<dbReference type="InterPro" id="IPR015943">
    <property type="entry name" value="WD40/YVTN_repeat-like_dom_sf"/>
</dbReference>
<dbReference type="PROSITE" id="PS00518">
    <property type="entry name" value="ZF_RING_1"/>
    <property type="match status" value="1"/>
</dbReference>
<dbReference type="InterPro" id="IPR013083">
    <property type="entry name" value="Znf_RING/FYVE/PHD"/>
</dbReference>
<dbReference type="Pfam" id="PF00400">
    <property type="entry name" value="WD40"/>
    <property type="match status" value="3"/>
</dbReference>
<dbReference type="InterPro" id="IPR001841">
    <property type="entry name" value="Znf_RING"/>
</dbReference>
<dbReference type="InterPro" id="IPR020472">
    <property type="entry name" value="WD40_PAC1"/>
</dbReference>
<comment type="caution">
    <text evidence="10">The sequence shown here is derived from an EMBL/GenBank/DDBJ whole genome shotgun (WGS) entry which is preliminary data.</text>
</comment>
<dbReference type="PROSITE" id="PS50082">
    <property type="entry name" value="WD_REPEATS_2"/>
    <property type="match status" value="2"/>
</dbReference>
<reference evidence="10 11" key="1">
    <citation type="journal article" date="2018" name="G3 (Bethesda)">
        <title>Phylogenetic and Phylogenomic Definition of Rhizopus Species.</title>
        <authorList>
            <person name="Gryganskyi A.P."/>
            <person name="Golan J."/>
            <person name="Dolatabadi S."/>
            <person name="Mondo S."/>
            <person name="Robb S."/>
            <person name="Idnurm A."/>
            <person name="Muszewska A."/>
            <person name="Steczkiewicz K."/>
            <person name="Masonjones S."/>
            <person name="Liao H.L."/>
            <person name="Gajdeczka M.T."/>
            <person name="Anike F."/>
            <person name="Vuek A."/>
            <person name="Anishchenko I.M."/>
            <person name="Voigt K."/>
            <person name="de Hoog G.S."/>
            <person name="Smith M.E."/>
            <person name="Heitman J."/>
            <person name="Vilgalys R."/>
            <person name="Stajich J.E."/>
        </authorList>
    </citation>
    <scope>NUCLEOTIDE SEQUENCE [LARGE SCALE GENOMIC DNA]</scope>
    <source>
        <strain evidence="10 11">LSU 92-RS-03</strain>
    </source>
</reference>
<feature type="compositionally biased region" description="Basic and acidic residues" evidence="8">
    <location>
        <begin position="157"/>
        <end position="166"/>
    </location>
</feature>
<evidence type="ECO:0000256" key="3">
    <source>
        <dbReference type="ARBA" id="ARBA00022737"/>
    </source>
</evidence>
<dbReference type="PANTHER" id="PTHR44080">
    <property type="entry name" value="E3 UBIQUITIN-PROTEIN LIGASE COP1"/>
    <property type="match status" value="1"/>
</dbReference>
<dbReference type="Gene3D" id="2.130.10.10">
    <property type="entry name" value="YVTN repeat-like/Quinoprotein amine dehydrogenase"/>
    <property type="match status" value="1"/>
</dbReference>
<feature type="non-terminal residue" evidence="10">
    <location>
        <position position="1"/>
    </location>
</feature>
<name>A0A367JDT7_RHIST</name>
<dbReference type="SUPFAM" id="SSF50978">
    <property type="entry name" value="WD40 repeat-like"/>
    <property type="match status" value="1"/>
</dbReference>
<protein>
    <submittedName>
        <fullName evidence="10">Coatomer subunit alpha</fullName>
    </submittedName>
</protein>
<feature type="repeat" description="WD" evidence="7">
    <location>
        <begin position="448"/>
        <end position="488"/>
    </location>
</feature>
<feature type="repeat" description="WD" evidence="7">
    <location>
        <begin position="362"/>
        <end position="404"/>
    </location>
</feature>
<evidence type="ECO:0000256" key="8">
    <source>
        <dbReference type="SAM" id="MobiDB-lite"/>
    </source>
</evidence>
<evidence type="ECO:0000256" key="5">
    <source>
        <dbReference type="ARBA" id="ARBA00022833"/>
    </source>
</evidence>
<keyword evidence="4 6" id="KW-0863">Zinc-finger</keyword>
<dbReference type="PROSITE" id="PS50294">
    <property type="entry name" value="WD_REPEATS_REGION"/>
    <property type="match status" value="1"/>
</dbReference>